<keyword evidence="2" id="KW-0012">Acyltransferase</keyword>
<dbReference type="CDD" id="cd04301">
    <property type="entry name" value="NAT_SF"/>
    <property type="match status" value="1"/>
</dbReference>
<evidence type="ECO:0000259" key="3">
    <source>
        <dbReference type="PROSITE" id="PS51186"/>
    </source>
</evidence>
<name>A0A657LU20_9HYPH</name>
<dbReference type="InterPro" id="IPR051016">
    <property type="entry name" value="Diverse_Substrate_AcTransf"/>
</dbReference>
<dbReference type="Pfam" id="PF00583">
    <property type="entry name" value="Acetyltransf_1"/>
    <property type="match status" value="1"/>
</dbReference>
<evidence type="ECO:0000313" key="4">
    <source>
        <dbReference type="EMBL" id="OJF98356.1"/>
    </source>
</evidence>
<dbReference type="PANTHER" id="PTHR10545:SF42">
    <property type="entry name" value="ACETYLTRANSFERASE"/>
    <property type="match status" value="1"/>
</dbReference>
<dbReference type="PROSITE" id="PS51186">
    <property type="entry name" value="GNAT"/>
    <property type="match status" value="1"/>
</dbReference>
<dbReference type="GO" id="GO:0008080">
    <property type="term" value="F:N-acetyltransferase activity"/>
    <property type="evidence" value="ECO:0007669"/>
    <property type="project" value="TreeGrafter"/>
</dbReference>
<evidence type="ECO:0000256" key="1">
    <source>
        <dbReference type="ARBA" id="ARBA00022679"/>
    </source>
</evidence>
<keyword evidence="5" id="KW-1185">Reference proteome</keyword>
<evidence type="ECO:0000256" key="2">
    <source>
        <dbReference type="ARBA" id="ARBA00023315"/>
    </source>
</evidence>
<dbReference type="RefSeq" id="WP_071832593.1">
    <property type="nucleotide sequence ID" value="NZ_LSRP01000076.1"/>
</dbReference>
<dbReference type="Proteomes" id="UP000182661">
    <property type="component" value="Unassembled WGS sequence"/>
</dbReference>
<dbReference type="SUPFAM" id="SSF55729">
    <property type="entry name" value="Acyl-CoA N-acyltransferases (Nat)"/>
    <property type="match status" value="1"/>
</dbReference>
<protein>
    <submittedName>
        <fullName evidence="4">GNAT family acetyltransferase</fullName>
    </submittedName>
</protein>
<accession>A0A657LU20</accession>
<dbReference type="Gene3D" id="3.40.630.30">
    <property type="match status" value="1"/>
</dbReference>
<dbReference type="InterPro" id="IPR016181">
    <property type="entry name" value="Acyl_CoA_acyltransferase"/>
</dbReference>
<proteinExistence type="predicted"/>
<keyword evidence="1 4" id="KW-0808">Transferase</keyword>
<evidence type="ECO:0000313" key="5">
    <source>
        <dbReference type="Proteomes" id="UP000182661"/>
    </source>
</evidence>
<dbReference type="InterPro" id="IPR000182">
    <property type="entry name" value="GNAT_dom"/>
</dbReference>
<comment type="caution">
    <text evidence="4">The sequence shown here is derived from an EMBL/GenBank/DDBJ whole genome shotgun (WGS) entry which is preliminary data.</text>
</comment>
<gene>
    <name evidence="4" type="ORF">AX760_14715</name>
</gene>
<dbReference type="PANTHER" id="PTHR10545">
    <property type="entry name" value="DIAMINE N-ACETYLTRANSFERASE"/>
    <property type="match status" value="1"/>
</dbReference>
<dbReference type="OrthoDB" id="9805924at2"/>
<feature type="domain" description="N-acetyltransferase" evidence="3">
    <location>
        <begin position="6"/>
        <end position="150"/>
    </location>
</feature>
<reference evidence="4 5" key="1">
    <citation type="submission" date="2016-02" db="EMBL/GenBank/DDBJ databases">
        <title>Genome sequencing of a beta-galactosidase producing bacteria Rhizobium sp. 59.</title>
        <authorList>
            <person name="Wang D."/>
            <person name="Kot W."/>
            <person name="Qin Y."/>
            <person name="Hansen L."/>
            <person name="Naqvi K."/>
            <person name="Rensing C."/>
        </authorList>
    </citation>
    <scope>NUCLEOTIDE SEQUENCE [LARGE SCALE GENOMIC DNA]</scope>
    <source>
        <strain evidence="4 5">59</strain>
    </source>
</reference>
<dbReference type="EMBL" id="LSRP01000076">
    <property type="protein sequence ID" value="OJF98356.1"/>
    <property type="molecule type" value="Genomic_DNA"/>
</dbReference>
<sequence>MTAEITDIRPLEPQDHAAWLPLWRGYQAFYKVDIPASVSQVTWQRLNDPAEPMGGALAWQGQRAVGLVHHIRHRSCWTVGDYCYLQDLFVDETLRGSGVGRRLIGHVYDIAAQNGCDRVHWLTHETNTEAMLLYDRIADRSGFLQYRHRL</sequence>
<dbReference type="AlphaFoldDB" id="A0A657LU20"/>
<organism evidence="4 5">
    <name type="scientific">Pararhizobium antarcticum</name>
    <dbReference type="NCBI Taxonomy" id="1798805"/>
    <lineage>
        <taxon>Bacteria</taxon>
        <taxon>Pseudomonadati</taxon>
        <taxon>Pseudomonadota</taxon>
        <taxon>Alphaproteobacteria</taxon>
        <taxon>Hyphomicrobiales</taxon>
        <taxon>Rhizobiaceae</taxon>
        <taxon>Rhizobium/Agrobacterium group</taxon>
        <taxon>Pararhizobium</taxon>
    </lineage>
</organism>